<feature type="compositionally biased region" description="Polar residues" evidence="1">
    <location>
        <begin position="56"/>
        <end position="77"/>
    </location>
</feature>
<evidence type="ECO:0000313" key="2">
    <source>
        <dbReference type="EMBL" id="GJT34310.1"/>
    </source>
</evidence>
<sequence>MFKDMVLILEVAEVFKNANAEGEKWEKNNPKTPIEEKDAQNPDQTQGEQHSGDATMDNSQGEQPPTQKISNVEQAPSTPEYGNKENALVIHASVEKSSEPNATIMTIAQYTEHFSKTTTSIFSPTLPREPTPPRYESKGKGILKEMKRLVDLKAEKEKSEQSLKKILNPATIRARAQKMVDYKVNSSKEATMRITRGNDPLNLTVYERFRLKTLGFTERLEVHALMSKTKSKSNDLLLQSLRAKFQWVLSQAKALGIPPPPELSTFGVSINDKKRKRSTKILKEEEIHLAATAQLTRLQNAIQIGSPEVEEMFATLELTIEARNDVTKARKIVKDNLDSLG</sequence>
<organism evidence="2 3">
    <name type="scientific">Tanacetum coccineum</name>
    <dbReference type="NCBI Taxonomy" id="301880"/>
    <lineage>
        <taxon>Eukaryota</taxon>
        <taxon>Viridiplantae</taxon>
        <taxon>Streptophyta</taxon>
        <taxon>Embryophyta</taxon>
        <taxon>Tracheophyta</taxon>
        <taxon>Spermatophyta</taxon>
        <taxon>Magnoliopsida</taxon>
        <taxon>eudicotyledons</taxon>
        <taxon>Gunneridae</taxon>
        <taxon>Pentapetalae</taxon>
        <taxon>asterids</taxon>
        <taxon>campanulids</taxon>
        <taxon>Asterales</taxon>
        <taxon>Asteraceae</taxon>
        <taxon>Asteroideae</taxon>
        <taxon>Anthemideae</taxon>
        <taxon>Anthemidinae</taxon>
        <taxon>Tanacetum</taxon>
    </lineage>
</organism>
<dbReference type="Proteomes" id="UP001151760">
    <property type="component" value="Unassembled WGS sequence"/>
</dbReference>
<proteinExistence type="predicted"/>
<name>A0ABQ5D4S4_9ASTR</name>
<evidence type="ECO:0000256" key="1">
    <source>
        <dbReference type="SAM" id="MobiDB-lite"/>
    </source>
</evidence>
<feature type="compositionally biased region" description="Basic and acidic residues" evidence="1">
    <location>
        <begin position="21"/>
        <end position="40"/>
    </location>
</feature>
<reference evidence="2" key="1">
    <citation type="journal article" date="2022" name="Int. J. Mol. Sci.">
        <title>Draft Genome of Tanacetum Coccineum: Genomic Comparison of Closely Related Tanacetum-Family Plants.</title>
        <authorList>
            <person name="Yamashiro T."/>
            <person name="Shiraishi A."/>
            <person name="Nakayama K."/>
            <person name="Satake H."/>
        </authorList>
    </citation>
    <scope>NUCLEOTIDE SEQUENCE</scope>
</reference>
<gene>
    <name evidence="2" type="ORF">Tco_0924729</name>
</gene>
<dbReference type="EMBL" id="BQNB010014952">
    <property type="protein sequence ID" value="GJT34310.1"/>
    <property type="molecule type" value="Genomic_DNA"/>
</dbReference>
<reference evidence="2" key="2">
    <citation type="submission" date="2022-01" db="EMBL/GenBank/DDBJ databases">
        <authorList>
            <person name="Yamashiro T."/>
            <person name="Shiraishi A."/>
            <person name="Satake H."/>
            <person name="Nakayama K."/>
        </authorList>
    </citation>
    <scope>NUCLEOTIDE SEQUENCE</scope>
</reference>
<keyword evidence="3" id="KW-1185">Reference proteome</keyword>
<comment type="caution">
    <text evidence="2">The sequence shown here is derived from an EMBL/GenBank/DDBJ whole genome shotgun (WGS) entry which is preliminary data.</text>
</comment>
<protein>
    <submittedName>
        <fullName evidence="2">Uncharacterized protein</fullName>
    </submittedName>
</protein>
<feature type="region of interest" description="Disordered" evidence="1">
    <location>
        <begin position="17"/>
        <end position="81"/>
    </location>
</feature>
<evidence type="ECO:0000313" key="3">
    <source>
        <dbReference type="Proteomes" id="UP001151760"/>
    </source>
</evidence>
<accession>A0ABQ5D4S4</accession>